<dbReference type="OrthoDB" id="607498at2759"/>
<keyword evidence="9 10" id="KW-0472">Membrane</keyword>
<keyword evidence="13" id="KW-1185">Reference proteome</keyword>
<dbReference type="EC" id="2.3.2.27" evidence="4"/>
<evidence type="ECO:0000256" key="9">
    <source>
        <dbReference type="ARBA" id="ARBA00023136"/>
    </source>
</evidence>
<keyword evidence="8 10" id="KW-1133">Transmembrane helix</keyword>
<evidence type="ECO:0000256" key="3">
    <source>
        <dbReference type="ARBA" id="ARBA00004906"/>
    </source>
</evidence>
<comment type="caution">
    <text evidence="12">The sequence shown here is derived from an EMBL/GenBank/DDBJ whole genome shotgun (WGS) entry which is preliminary data.</text>
</comment>
<evidence type="ECO:0000256" key="7">
    <source>
        <dbReference type="ARBA" id="ARBA00022786"/>
    </source>
</evidence>
<feature type="transmembrane region" description="Helical" evidence="10">
    <location>
        <begin position="38"/>
        <end position="61"/>
    </location>
</feature>
<feature type="domain" description="SWEET-like" evidence="11">
    <location>
        <begin position="1"/>
        <end position="63"/>
    </location>
</feature>
<dbReference type="Proteomes" id="UP000554482">
    <property type="component" value="Unassembled WGS sequence"/>
</dbReference>
<accession>A0A7J6WJM2</accession>
<sequence length="220" mass="25128">MDLEIIMVLISSTLICVFVGLQIFYVKKHPDVLPSVSLLMLAILTLGQMIPLVLNFEALFLRNRNRQNVMMIHSHEVLLQPRNSDIYQEHSLWRDLKSYAGLLLDGFLLPQILLNDVFGNSKDKALCPAFYVGVTSVHLLPHAYDLYRDHRYVHSFVTQYIYANPGGEFFSTAWDVIIPCGGLLFAFLIYLQQHFGGCCILPKRFRQSSAYEKVSAARSE</sequence>
<evidence type="ECO:0000313" key="12">
    <source>
        <dbReference type="EMBL" id="KAF5197107.1"/>
    </source>
</evidence>
<dbReference type="EMBL" id="JABWDY010015092">
    <property type="protein sequence ID" value="KAF5197107.1"/>
    <property type="molecule type" value="Genomic_DNA"/>
</dbReference>
<feature type="transmembrane region" description="Helical" evidence="10">
    <location>
        <begin position="5"/>
        <end position="26"/>
    </location>
</feature>
<dbReference type="PANTHER" id="PTHR33389">
    <property type="entry name" value="FAMILY PROTEIN, PUTATIVE (DUF2921)-RELATED"/>
    <property type="match status" value="1"/>
</dbReference>
<dbReference type="GO" id="GO:0012505">
    <property type="term" value="C:endomembrane system"/>
    <property type="evidence" value="ECO:0007669"/>
    <property type="project" value="UniProtKB-SubCell"/>
</dbReference>
<keyword evidence="7" id="KW-0833">Ubl conjugation pathway</keyword>
<dbReference type="GO" id="GO:0061630">
    <property type="term" value="F:ubiquitin protein ligase activity"/>
    <property type="evidence" value="ECO:0007669"/>
    <property type="project" value="UniProtKB-EC"/>
</dbReference>
<dbReference type="Pfam" id="PF11145">
    <property type="entry name" value="DUF2921"/>
    <property type="match status" value="2"/>
</dbReference>
<proteinExistence type="predicted"/>
<dbReference type="InterPro" id="IPR021319">
    <property type="entry name" value="DUF2921"/>
</dbReference>
<comment type="pathway">
    <text evidence="3">Protein modification; protein ubiquitination.</text>
</comment>
<keyword evidence="6 10" id="KW-0812">Transmembrane</keyword>
<comment type="catalytic activity">
    <reaction evidence="1">
        <text>S-ubiquitinyl-[E2 ubiquitin-conjugating enzyme]-L-cysteine + [acceptor protein]-L-lysine = [E2 ubiquitin-conjugating enzyme]-L-cysteine + N(6)-ubiquitinyl-[acceptor protein]-L-lysine.</text>
        <dbReference type="EC" id="2.3.2.27"/>
    </reaction>
</comment>
<organism evidence="12 13">
    <name type="scientific">Thalictrum thalictroides</name>
    <name type="common">Rue-anemone</name>
    <name type="synonym">Anemone thalictroides</name>
    <dbReference type="NCBI Taxonomy" id="46969"/>
    <lineage>
        <taxon>Eukaryota</taxon>
        <taxon>Viridiplantae</taxon>
        <taxon>Streptophyta</taxon>
        <taxon>Embryophyta</taxon>
        <taxon>Tracheophyta</taxon>
        <taxon>Spermatophyta</taxon>
        <taxon>Magnoliopsida</taxon>
        <taxon>Ranunculales</taxon>
        <taxon>Ranunculaceae</taxon>
        <taxon>Thalictroideae</taxon>
        <taxon>Thalictrum</taxon>
    </lineage>
</organism>
<evidence type="ECO:0000256" key="6">
    <source>
        <dbReference type="ARBA" id="ARBA00022692"/>
    </source>
</evidence>
<evidence type="ECO:0000313" key="13">
    <source>
        <dbReference type="Proteomes" id="UP000554482"/>
    </source>
</evidence>
<dbReference type="AlphaFoldDB" id="A0A7J6WJM2"/>
<evidence type="ECO:0000256" key="10">
    <source>
        <dbReference type="SAM" id="Phobius"/>
    </source>
</evidence>
<feature type="domain" description="SWEET-like" evidence="11">
    <location>
        <begin position="95"/>
        <end position="205"/>
    </location>
</feature>
<keyword evidence="5" id="KW-0808">Transferase</keyword>
<reference evidence="12 13" key="1">
    <citation type="submission" date="2020-06" db="EMBL/GenBank/DDBJ databases">
        <title>Transcriptomic and genomic resources for Thalictrum thalictroides and T. hernandezii: Facilitating candidate gene discovery in an emerging model plant lineage.</title>
        <authorList>
            <person name="Arias T."/>
            <person name="Riano-Pachon D.M."/>
            <person name="Di Stilio V.S."/>
        </authorList>
    </citation>
    <scope>NUCLEOTIDE SEQUENCE [LARGE SCALE GENOMIC DNA]</scope>
    <source>
        <strain evidence="13">cv. WT478/WT964</strain>
        <tissue evidence="12">Leaves</tissue>
    </source>
</reference>
<evidence type="ECO:0000256" key="2">
    <source>
        <dbReference type="ARBA" id="ARBA00004127"/>
    </source>
</evidence>
<name>A0A7J6WJM2_THATH</name>
<gene>
    <name evidence="12" type="ORF">FRX31_013305</name>
</gene>
<evidence type="ECO:0000256" key="8">
    <source>
        <dbReference type="ARBA" id="ARBA00022989"/>
    </source>
</evidence>
<protein>
    <recommendedName>
        <fullName evidence="4">RING-type E3 ubiquitin transferase</fullName>
        <ecNumber evidence="4">2.3.2.27</ecNumber>
    </recommendedName>
</protein>
<evidence type="ECO:0000256" key="1">
    <source>
        <dbReference type="ARBA" id="ARBA00000900"/>
    </source>
</evidence>
<evidence type="ECO:0000256" key="5">
    <source>
        <dbReference type="ARBA" id="ARBA00022679"/>
    </source>
</evidence>
<evidence type="ECO:0000259" key="11">
    <source>
        <dbReference type="Pfam" id="PF11145"/>
    </source>
</evidence>
<comment type="subcellular location">
    <subcellularLocation>
        <location evidence="2">Endomembrane system</location>
        <topology evidence="2">Multi-pass membrane protein</topology>
    </subcellularLocation>
</comment>
<evidence type="ECO:0000256" key="4">
    <source>
        <dbReference type="ARBA" id="ARBA00012483"/>
    </source>
</evidence>
<dbReference type="PANTHER" id="PTHR33389:SF18">
    <property type="entry name" value="OS01G0677900 PROTEIN"/>
    <property type="match status" value="1"/>
</dbReference>